<dbReference type="PANTHER" id="PTHR45638:SF14">
    <property type="entry name" value="CYCLIC NUCLEOTIDE-BINDING DOMAIN-CONTAINING PROTEIN"/>
    <property type="match status" value="1"/>
</dbReference>
<feature type="domain" description="Cyclic nucleotide-binding" evidence="9">
    <location>
        <begin position="423"/>
        <end position="528"/>
    </location>
</feature>
<dbReference type="Gene3D" id="2.60.120.10">
    <property type="entry name" value="Jelly Rolls"/>
    <property type="match status" value="1"/>
</dbReference>
<evidence type="ECO:0000256" key="6">
    <source>
        <dbReference type="ARBA" id="ARBA00023136"/>
    </source>
</evidence>
<feature type="transmembrane region" description="Helical" evidence="8">
    <location>
        <begin position="86"/>
        <end position="103"/>
    </location>
</feature>
<sequence>MTSAARLLETVKGRGDRKSIVNAFSDIDIENQFVKWKAEQPPLVYDVSVNPKGSIYWYWSCVVSVACFYNLTFITLIVFEDIRDGFYVQWIIGNIICDVIYLLDMWFQSRMLFYEHGCKVSDISETRKNYFSNMNFPLDIISILPTDLFLFLQFDASVFRLNRLLKCYRLFELFDLAQGRLRQVIISLLKIVISCTLIFHWNACAFYIISKFSDTTSWDGVNATFDDDEGWPWPYMPDKITNVHFVDCFNFEQNCEHHPIFIDEEREAHLVDLWRFWENKTIRIDFSTFTKAYVLSMYWSALTMTTLGEQPAPNETMQTVFEILDTVIGMVLFAGIMGSVGDLVAKANKVKADWQQRMDGLKQFMTYRNLHAEFQRRVLKYCEHEMAKQEKMTELEMRECLPTKLYTRINKYMQWSVLAHSQLFEGCELAFLKDLVARLEPMDYGPGDVISARGELNKAMYIVASGNLKITDHNCVTLKTYSEGDIVEDRSLVWLPHNRFLNRRKHNVVSVGYSQVYILFRDDLLQVLEDYPDCRQKIRIHAEWLQSEADELTENEIVADVDELEGSTLEERLIAMRGILCVLESNVNENYEKFKKSSSHFKQRLAVLERFCRDMVN</sequence>
<evidence type="ECO:0000256" key="3">
    <source>
        <dbReference type="ARBA" id="ARBA00022692"/>
    </source>
</evidence>
<dbReference type="InterPro" id="IPR005821">
    <property type="entry name" value="Ion_trans_dom"/>
</dbReference>
<feature type="transmembrane region" description="Helical" evidence="8">
    <location>
        <begin position="56"/>
        <end position="79"/>
    </location>
</feature>
<keyword evidence="6 8" id="KW-0472">Membrane</keyword>
<evidence type="ECO:0000259" key="9">
    <source>
        <dbReference type="PROSITE" id="PS50042"/>
    </source>
</evidence>
<keyword evidence="4 8" id="KW-1133">Transmembrane helix</keyword>
<comment type="subcellular location">
    <subcellularLocation>
        <location evidence="1">Membrane</location>
        <topology evidence="1">Multi-pass membrane protein</topology>
    </subcellularLocation>
</comment>
<reference evidence="11" key="1">
    <citation type="submission" date="2020-12" db="UniProtKB">
        <authorList>
            <consortium name="WormBaseParasite"/>
        </authorList>
    </citation>
    <scope>IDENTIFICATION</scope>
    <source>
        <strain evidence="11">MHco3</strain>
    </source>
</reference>
<accession>A0A7I4YL26</accession>
<dbReference type="Gene3D" id="1.10.287.70">
    <property type="match status" value="1"/>
</dbReference>
<keyword evidence="3 8" id="KW-0812">Transmembrane</keyword>
<dbReference type="OrthoDB" id="421226at2759"/>
<evidence type="ECO:0000256" key="7">
    <source>
        <dbReference type="ARBA" id="ARBA00023286"/>
    </source>
</evidence>
<evidence type="ECO:0000256" key="5">
    <source>
        <dbReference type="ARBA" id="ARBA00023065"/>
    </source>
</evidence>
<evidence type="ECO:0000256" key="1">
    <source>
        <dbReference type="ARBA" id="ARBA00004141"/>
    </source>
</evidence>
<evidence type="ECO:0000256" key="8">
    <source>
        <dbReference type="SAM" id="Phobius"/>
    </source>
</evidence>
<dbReference type="GO" id="GO:0005223">
    <property type="term" value="F:intracellularly cGMP-activated cation channel activity"/>
    <property type="evidence" value="ECO:0007669"/>
    <property type="project" value="TreeGrafter"/>
</dbReference>
<dbReference type="SUPFAM" id="SSF81324">
    <property type="entry name" value="Voltage-gated potassium channels"/>
    <property type="match status" value="1"/>
</dbReference>
<dbReference type="GO" id="GO:0017071">
    <property type="term" value="C:intracellular cyclic nucleotide activated cation channel complex"/>
    <property type="evidence" value="ECO:0007669"/>
    <property type="project" value="TreeGrafter"/>
</dbReference>
<dbReference type="WBParaSite" id="HCON_00107120-00001">
    <property type="protein sequence ID" value="HCON_00107120-00001"/>
    <property type="gene ID" value="HCON_00107120"/>
</dbReference>
<keyword evidence="5" id="KW-0406">Ion transport</keyword>
<dbReference type="InterPro" id="IPR000595">
    <property type="entry name" value="cNMP-bd_dom"/>
</dbReference>
<dbReference type="GO" id="GO:0030553">
    <property type="term" value="F:cGMP binding"/>
    <property type="evidence" value="ECO:0007669"/>
    <property type="project" value="TreeGrafter"/>
</dbReference>
<dbReference type="SMART" id="SM00100">
    <property type="entry name" value="cNMP"/>
    <property type="match status" value="1"/>
</dbReference>
<evidence type="ECO:0000256" key="4">
    <source>
        <dbReference type="ARBA" id="ARBA00022989"/>
    </source>
</evidence>
<dbReference type="Pfam" id="PF00520">
    <property type="entry name" value="Ion_trans"/>
    <property type="match status" value="1"/>
</dbReference>
<dbReference type="InterPro" id="IPR014710">
    <property type="entry name" value="RmlC-like_jellyroll"/>
</dbReference>
<dbReference type="SUPFAM" id="SSF51206">
    <property type="entry name" value="cAMP-binding domain-like"/>
    <property type="match status" value="1"/>
</dbReference>
<organism evidence="10 11">
    <name type="scientific">Haemonchus contortus</name>
    <name type="common">Barber pole worm</name>
    <dbReference type="NCBI Taxonomy" id="6289"/>
    <lineage>
        <taxon>Eukaryota</taxon>
        <taxon>Metazoa</taxon>
        <taxon>Ecdysozoa</taxon>
        <taxon>Nematoda</taxon>
        <taxon>Chromadorea</taxon>
        <taxon>Rhabditida</taxon>
        <taxon>Rhabditina</taxon>
        <taxon>Rhabditomorpha</taxon>
        <taxon>Strongyloidea</taxon>
        <taxon>Trichostrongylidae</taxon>
        <taxon>Haemonchus</taxon>
    </lineage>
</organism>
<protein>
    <submittedName>
        <fullName evidence="11">Cyclic nucleotide-binding domain-containing protein</fullName>
    </submittedName>
</protein>
<keyword evidence="10" id="KW-1185">Reference proteome</keyword>
<dbReference type="AlphaFoldDB" id="A0A7I4YL26"/>
<keyword evidence="2" id="KW-0813">Transport</keyword>
<dbReference type="GO" id="GO:0044877">
    <property type="term" value="F:protein-containing complex binding"/>
    <property type="evidence" value="ECO:0007669"/>
    <property type="project" value="TreeGrafter"/>
</dbReference>
<proteinExistence type="predicted"/>
<keyword evidence="7" id="KW-1071">Ligand-gated ion channel</keyword>
<dbReference type="PANTHER" id="PTHR45638">
    <property type="entry name" value="CYCLIC NUCLEOTIDE-GATED CATION CHANNEL SUBUNIT A"/>
    <property type="match status" value="1"/>
</dbReference>
<dbReference type="InterPro" id="IPR050866">
    <property type="entry name" value="CNG_cation_channel"/>
</dbReference>
<dbReference type="Proteomes" id="UP000025227">
    <property type="component" value="Unplaced"/>
</dbReference>
<keyword evidence="7" id="KW-0407">Ion channel</keyword>
<evidence type="ECO:0000256" key="2">
    <source>
        <dbReference type="ARBA" id="ARBA00022448"/>
    </source>
</evidence>
<dbReference type="Pfam" id="PF00027">
    <property type="entry name" value="cNMP_binding"/>
    <property type="match status" value="1"/>
</dbReference>
<dbReference type="GO" id="GO:0005222">
    <property type="term" value="F:intracellularly cAMP-activated cation channel activity"/>
    <property type="evidence" value="ECO:0007669"/>
    <property type="project" value="TreeGrafter"/>
</dbReference>
<evidence type="ECO:0000313" key="11">
    <source>
        <dbReference type="WBParaSite" id="HCON_00107120-00001"/>
    </source>
</evidence>
<evidence type="ECO:0000313" key="10">
    <source>
        <dbReference type="Proteomes" id="UP000025227"/>
    </source>
</evidence>
<dbReference type="CDD" id="cd00038">
    <property type="entry name" value="CAP_ED"/>
    <property type="match status" value="1"/>
</dbReference>
<dbReference type="GO" id="GO:0005886">
    <property type="term" value="C:plasma membrane"/>
    <property type="evidence" value="ECO:0007669"/>
    <property type="project" value="TreeGrafter"/>
</dbReference>
<dbReference type="PROSITE" id="PS50042">
    <property type="entry name" value="CNMP_BINDING_3"/>
    <property type="match status" value="1"/>
</dbReference>
<dbReference type="InterPro" id="IPR018490">
    <property type="entry name" value="cNMP-bd_dom_sf"/>
</dbReference>
<name>A0A7I4YL26_HAECO</name>
<dbReference type="OMA" id="FWENKTI"/>
<dbReference type="Gene3D" id="1.10.287.630">
    <property type="entry name" value="Helix hairpin bin"/>
    <property type="match status" value="1"/>
</dbReference>